<dbReference type="Pfam" id="PF00296">
    <property type="entry name" value="Bac_luciferase"/>
    <property type="match status" value="1"/>
</dbReference>
<dbReference type="Gene3D" id="3.20.20.30">
    <property type="entry name" value="Luciferase-like domain"/>
    <property type="match status" value="1"/>
</dbReference>
<proteinExistence type="predicted"/>
<evidence type="ECO:0000313" key="4">
    <source>
        <dbReference type="Proteomes" id="UP001499967"/>
    </source>
</evidence>
<protein>
    <submittedName>
        <fullName evidence="3">TIGR03557 family F420-dependent LLM class oxidoreductase</fullName>
    </submittedName>
</protein>
<dbReference type="InterPro" id="IPR050564">
    <property type="entry name" value="F420-G6PD/mer"/>
</dbReference>
<evidence type="ECO:0000259" key="2">
    <source>
        <dbReference type="Pfam" id="PF00296"/>
    </source>
</evidence>
<keyword evidence="1" id="KW-0560">Oxidoreductase</keyword>
<dbReference type="Proteomes" id="UP001499967">
    <property type="component" value="Unassembled WGS sequence"/>
</dbReference>
<evidence type="ECO:0000256" key="1">
    <source>
        <dbReference type="ARBA" id="ARBA00023002"/>
    </source>
</evidence>
<evidence type="ECO:0000313" key="3">
    <source>
        <dbReference type="EMBL" id="GAA0948208.1"/>
    </source>
</evidence>
<dbReference type="InterPro" id="IPR036661">
    <property type="entry name" value="Luciferase-like_sf"/>
</dbReference>
<dbReference type="PANTHER" id="PTHR43244:SF1">
    <property type="entry name" value="5,10-METHYLENETETRAHYDROMETHANOPTERIN REDUCTASE"/>
    <property type="match status" value="1"/>
</dbReference>
<sequence>MVAFGYTLLCEQRGPRELVSDAVGAEDAGFDFAVISDHYFPWLDSQGHAPHAWPVLGAVAAATERMPLMTYVTCPIMRYHPVVVAQKAATVALLAGEGRFCLGLGAGENLNEHVIGAGWPPVNVRHEMLGEAVEIIGELFTGDYVNRRGAHYRVDSARLWDCPEGGVPIAVAVSGQQSVEAFAPVADAMVAVEPRPDLVRSFDEAAGTTLPKIGQQPIAWGPDRDAAIALAHDQFRWFSGGWKVNAELPGTAAFAAATRFVTPDDVAASIPCGPDVAAHVEAVRPFVDAGFTHVALVQVGGDTQPDYLTFAQHELLPALREEYGKSDAPAIRVR</sequence>
<dbReference type="SUPFAM" id="SSF51679">
    <property type="entry name" value="Bacterial luciferase-like"/>
    <property type="match status" value="1"/>
</dbReference>
<accession>A0ABN1QW07</accession>
<feature type="domain" description="Luciferase-like" evidence="2">
    <location>
        <begin position="13"/>
        <end position="293"/>
    </location>
</feature>
<dbReference type="EMBL" id="BAAAHP010000141">
    <property type="protein sequence ID" value="GAA0948208.1"/>
    <property type="molecule type" value="Genomic_DNA"/>
</dbReference>
<dbReference type="InterPro" id="IPR011251">
    <property type="entry name" value="Luciferase-like_dom"/>
</dbReference>
<organism evidence="3 4">
    <name type="scientific">Pseudonocardia zijingensis</name>
    <dbReference type="NCBI Taxonomy" id="153376"/>
    <lineage>
        <taxon>Bacteria</taxon>
        <taxon>Bacillati</taxon>
        <taxon>Actinomycetota</taxon>
        <taxon>Actinomycetes</taxon>
        <taxon>Pseudonocardiales</taxon>
        <taxon>Pseudonocardiaceae</taxon>
        <taxon>Pseudonocardia</taxon>
    </lineage>
</organism>
<keyword evidence="4" id="KW-1185">Reference proteome</keyword>
<dbReference type="NCBIfam" id="TIGR03557">
    <property type="entry name" value="F420_G6P_family"/>
    <property type="match status" value="1"/>
</dbReference>
<reference evidence="3 4" key="1">
    <citation type="journal article" date="2019" name="Int. J. Syst. Evol. Microbiol.">
        <title>The Global Catalogue of Microorganisms (GCM) 10K type strain sequencing project: providing services to taxonomists for standard genome sequencing and annotation.</title>
        <authorList>
            <consortium name="The Broad Institute Genomics Platform"/>
            <consortium name="The Broad Institute Genome Sequencing Center for Infectious Disease"/>
            <person name="Wu L."/>
            <person name="Ma J."/>
        </authorList>
    </citation>
    <scope>NUCLEOTIDE SEQUENCE [LARGE SCALE GENOMIC DNA]</scope>
    <source>
        <strain evidence="3 4">JCM 11117</strain>
    </source>
</reference>
<comment type="caution">
    <text evidence="3">The sequence shown here is derived from an EMBL/GenBank/DDBJ whole genome shotgun (WGS) entry which is preliminary data.</text>
</comment>
<dbReference type="PANTHER" id="PTHR43244">
    <property type="match status" value="1"/>
</dbReference>
<dbReference type="RefSeq" id="WP_343943769.1">
    <property type="nucleotide sequence ID" value="NZ_BAAAHP010000141.1"/>
</dbReference>
<dbReference type="InterPro" id="IPR019945">
    <property type="entry name" value="F420_G6P_DH-rel"/>
</dbReference>
<name>A0ABN1QW07_9PSEU</name>
<dbReference type="CDD" id="cd01097">
    <property type="entry name" value="Tetrahydromethanopterin_reductase"/>
    <property type="match status" value="1"/>
</dbReference>
<gene>
    <name evidence="3" type="ORF">GCM10009559_47790</name>
</gene>